<name>A0A0G1UAF9_9BACT</name>
<dbReference type="FunFam" id="3.30.1360.40:FF:000001">
    <property type="entry name" value="Ribosome-recycling factor"/>
    <property type="match status" value="1"/>
</dbReference>
<dbReference type="Proteomes" id="UP000034956">
    <property type="component" value="Unassembled WGS sequence"/>
</dbReference>
<dbReference type="InterPro" id="IPR036191">
    <property type="entry name" value="RRF_sf"/>
</dbReference>
<dbReference type="Gene3D" id="1.10.132.20">
    <property type="entry name" value="Ribosome-recycling factor"/>
    <property type="match status" value="1"/>
</dbReference>
<evidence type="ECO:0000259" key="3">
    <source>
        <dbReference type="Pfam" id="PF01765"/>
    </source>
</evidence>
<evidence type="ECO:0000256" key="1">
    <source>
        <dbReference type="ARBA" id="ARBA00005912"/>
    </source>
</evidence>
<dbReference type="InterPro" id="IPR002661">
    <property type="entry name" value="Ribosome_recyc_fac"/>
</dbReference>
<dbReference type="GO" id="GO:0043023">
    <property type="term" value="F:ribosomal large subunit binding"/>
    <property type="evidence" value="ECO:0007669"/>
    <property type="project" value="TreeGrafter"/>
</dbReference>
<evidence type="ECO:0000256" key="2">
    <source>
        <dbReference type="ARBA" id="ARBA00022917"/>
    </source>
</evidence>
<reference evidence="4 5" key="1">
    <citation type="journal article" date="2015" name="Nature">
        <title>rRNA introns, odd ribosomes, and small enigmatic genomes across a large radiation of phyla.</title>
        <authorList>
            <person name="Brown C.T."/>
            <person name="Hug L.A."/>
            <person name="Thomas B.C."/>
            <person name="Sharon I."/>
            <person name="Castelle C.J."/>
            <person name="Singh A."/>
            <person name="Wilkins M.J."/>
            <person name="Williams K.H."/>
            <person name="Banfield J.F."/>
        </authorList>
    </citation>
    <scope>NUCLEOTIDE SEQUENCE [LARGE SCALE GENOMIC DNA]</scope>
</reference>
<dbReference type="InterPro" id="IPR023584">
    <property type="entry name" value="Ribosome_recyc_fac_dom"/>
</dbReference>
<sequence length="180" mass="20696">MIEEFKKQFNKVFENFKKELAGVRTNRPSAALVEDLKVEYYNQIMPLKAIASVGILPPRGIQIQAWDKEALGPIQKAIEKSSLNLTASQDGSVIRINLPELSAERREELIKHVKKLAESERIQLRHYRDDANKEIQKDFDSHEINEDQKFKLKEEIQKAVDKTNESIEAALAVKIKEIQT</sequence>
<gene>
    <name evidence="4" type="ORF">UY23_C0003G0004</name>
</gene>
<dbReference type="PANTHER" id="PTHR20982:SF3">
    <property type="entry name" value="MITOCHONDRIAL RIBOSOME RECYCLING FACTOR PSEUDO 1"/>
    <property type="match status" value="1"/>
</dbReference>
<dbReference type="PANTHER" id="PTHR20982">
    <property type="entry name" value="RIBOSOME RECYCLING FACTOR"/>
    <property type="match status" value="1"/>
</dbReference>
<dbReference type="GO" id="GO:0006412">
    <property type="term" value="P:translation"/>
    <property type="evidence" value="ECO:0007669"/>
    <property type="project" value="UniProtKB-KW"/>
</dbReference>
<comment type="similarity">
    <text evidence="1">Belongs to the RRF family.</text>
</comment>
<dbReference type="NCBIfam" id="TIGR00496">
    <property type="entry name" value="frr"/>
    <property type="match status" value="1"/>
</dbReference>
<accession>A0A0G1UAF9</accession>
<dbReference type="Gene3D" id="3.30.1360.40">
    <property type="match status" value="1"/>
</dbReference>
<dbReference type="SUPFAM" id="SSF55194">
    <property type="entry name" value="Ribosome recycling factor, RRF"/>
    <property type="match status" value="1"/>
</dbReference>
<feature type="domain" description="Ribosome recycling factor" evidence="3">
    <location>
        <begin position="16"/>
        <end position="178"/>
    </location>
</feature>
<dbReference type="Pfam" id="PF01765">
    <property type="entry name" value="RRF"/>
    <property type="match status" value="1"/>
</dbReference>
<protein>
    <submittedName>
        <fullName evidence="4">Ribosome-recycling factor</fullName>
    </submittedName>
</protein>
<dbReference type="EMBL" id="LCPF01000003">
    <property type="protein sequence ID" value="KKU91166.1"/>
    <property type="molecule type" value="Genomic_DNA"/>
</dbReference>
<organism evidence="4 5">
    <name type="scientific">Candidatus Jorgensenbacteria bacterium GW2011_GWA1_48_11</name>
    <dbReference type="NCBI Taxonomy" id="1618660"/>
    <lineage>
        <taxon>Bacteria</taxon>
        <taxon>Candidatus Joergenseniibacteriota</taxon>
    </lineage>
</organism>
<comment type="caution">
    <text evidence="4">The sequence shown here is derived from an EMBL/GenBank/DDBJ whole genome shotgun (WGS) entry which is preliminary data.</text>
</comment>
<dbReference type="AlphaFoldDB" id="A0A0G1UAF9"/>
<dbReference type="CDD" id="cd00520">
    <property type="entry name" value="RRF"/>
    <property type="match status" value="1"/>
</dbReference>
<evidence type="ECO:0000313" key="5">
    <source>
        <dbReference type="Proteomes" id="UP000034956"/>
    </source>
</evidence>
<evidence type="ECO:0000313" key="4">
    <source>
        <dbReference type="EMBL" id="KKU91166.1"/>
    </source>
</evidence>
<keyword evidence="2" id="KW-0648">Protein biosynthesis</keyword>
<proteinExistence type="inferred from homology"/>